<sequence length="147" mass="16175">MQLMALAALAVRSSAEGGYGHGHGHRGPARVVIHKQAYEQPIRSVYHVPVQHYTTTPVVYTEPYYDHYGHKRYAEKVRYEQRVHHTLQPITLHQKIKHDVVTVLLPKKRAYGGHGGHGGGYGYSSYGYGGSGYGGGVYYGPGAGFGH</sequence>
<comment type="caution">
    <text evidence="1">The sequence shown here is derived from an EMBL/GenBank/DDBJ whole genome shotgun (WGS) entry which is preliminary data.</text>
</comment>
<dbReference type="AlphaFoldDB" id="A0A6A4VZY6"/>
<evidence type="ECO:0000313" key="1">
    <source>
        <dbReference type="EMBL" id="KAF0296392.1"/>
    </source>
</evidence>
<evidence type="ECO:0000313" key="2">
    <source>
        <dbReference type="Proteomes" id="UP000440578"/>
    </source>
</evidence>
<dbReference type="EMBL" id="VIIS01001565">
    <property type="protein sequence ID" value="KAF0296392.1"/>
    <property type="molecule type" value="Genomic_DNA"/>
</dbReference>
<organism evidence="1 2">
    <name type="scientific">Amphibalanus amphitrite</name>
    <name type="common">Striped barnacle</name>
    <name type="synonym">Balanus amphitrite</name>
    <dbReference type="NCBI Taxonomy" id="1232801"/>
    <lineage>
        <taxon>Eukaryota</taxon>
        <taxon>Metazoa</taxon>
        <taxon>Ecdysozoa</taxon>
        <taxon>Arthropoda</taxon>
        <taxon>Crustacea</taxon>
        <taxon>Multicrustacea</taxon>
        <taxon>Cirripedia</taxon>
        <taxon>Thoracica</taxon>
        <taxon>Thoracicalcarea</taxon>
        <taxon>Balanomorpha</taxon>
        <taxon>Balanoidea</taxon>
        <taxon>Balanidae</taxon>
        <taxon>Amphibalaninae</taxon>
        <taxon>Amphibalanus</taxon>
    </lineage>
</organism>
<protein>
    <submittedName>
        <fullName evidence="1">Uncharacterized protein</fullName>
    </submittedName>
</protein>
<name>A0A6A4VZY6_AMPAM</name>
<keyword evidence="2" id="KW-1185">Reference proteome</keyword>
<gene>
    <name evidence="1" type="ORF">FJT64_006157</name>
</gene>
<reference evidence="1 2" key="1">
    <citation type="submission" date="2019-07" db="EMBL/GenBank/DDBJ databases">
        <title>Draft genome assembly of a fouling barnacle, Amphibalanus amphitrite (Darwin, 1854): The first reference genome for Thecostraca.</title>
        <authorList>
            <person name="Kim W."/>
        </authorList>
    </citation>
    <scope>NUCLEOTIDE SEQUENCE [LARGE SCALE GENOMIC DNA]</scope>
    <source>
        <strain evidence="1">SNU_AA5</strain>
        <tissue evidence="1">Soma without cirri and trophi</tissue>
    </source>
</reference>
<accession>A0A6A4VZY6</accession>
<proteinExistence type="predicted"/>
<dbReference type="Proteomes" id="UP000440578">
    <property type="component" value="Unassembled WGS sequence"/>
</dbReference>